<organism evidence="1">
    <name type="scientific">Arundo donax</name>
    <name type="common">Giant reed</name>
    <name type="synonym">Donax arundinaceus</name>
    <dbReference type="NCBI Taxonomy" id="35708"/>
    <lineage>
        <taxon>Eukaryota</taxon>
        <taxon>Viridiplantae</taxon>
        <taxon>Streptophyta</taxon>
        <taxon>Embryophyta</taxon>
        <taxon>Tracheophyta</taxon>
        <taxon>Spermatophyta</taxon>
        <taxon>Magnoliopsida</taxon>
        <taxon>Liliopsida</taxon>
        <taxon>Poales</taxon>
        <taxon>Poaceae</taxon>
        <taxon>PACMAD clade</taxon>
        <taxon>Arundinoideae</taxon>
        <taxon>Arundineae</taxon>
        <taxon>Arundo</taxon>
    </lineage>
</organism>
<sequence>MTSEITLLFHTYQFSDFCHLLIYQSLGIITLRKSCS</sequence>
<protein>
    <submittedName>
        <fullName evidence="1">Uncharacterized protein</fullName>
    </submittedName>
</protein>
<reference evidence="1" key="2">
    <citation type="journal article" date="2015" name="Data Brief">
        <title>Shoot transcriptome of the giant reed, Arundo donax.</title>
        <authorList>
            <person name="Barrero R.A."/>
            <person name="Guerrero F.D."/>
            <person name="Moolhuijzen P."/>
            <person name="Goolsby J.A."/>
            <person name="Tidwell J."/>
            <person name="Bellgard S.E."/>
            <person name="Bellgard M.I."/>
        </authorList>
    </citation>
    <scope>NUCLEOTIDE SEQUENCE</scope>
    <source>
        <tissue evidence="1">Shoot tissue taken approximately 20 cm above the soil surface</tissue>
    </source>
</reference>
<proteinExistence type="predicted"/>
<name>A0A0A9G387_ARUDO</name>
<dbReference type="AlphaFoldDB" id="A0A0A9G387"/>
<dbReference type="EMBL" id="GBRH01179952">
    <property type="protein sequence ID" value="JAE17944.1"/>
    <property type="molecule type" value="Transcribed_RNA"/>
</dbReference>
<reference evidence="1" key="1">
    <citation type="submission" date="2014-09" db="EMBL/GenBank/DDBJ databases">
        <authorList>
            <person name="Magalhaes I.L.F."/>
            <person name="Oliveira U."/>
            <person name="Santos F.R."/>
            <person name="Vidigal T.H.D.A."/>
            <person name="Brescovit A.D."/>
            <person name="Santos A.J."/>
        </authorList>
    </citation>
    <scope>NUCLEOTIDE SEQUENCE</scope>
    <source>
        <tissue evidence="1">Shoot tissue taken approximately 20 cm above the soil surface</tissue>
    </source>
</reference>
<accession>A0A0A9G387</accession>
<evidence type="ECO:0000313" key="1">
    <source>
        <dbReference type="EMBL" id="JAE17944.1"/>
    </source>
</evidence>